<keyword evidence="2" id="KW-1185">Reference proteome</keyword>
<reference evidence="2" key="1">
    <citation type="submission" date="2017-04" db="EMBL/GenBank/DDBJ databases">
        <authorList>
            <person name="Varghese N."/>
            <person name="Submissions S."/>
        </authorList>
    </citation>
    <scope>NUCLEOTIDE SEQUENCE [LARGE SCALE GENOMIC DNA]</scope>
    <source>
        <strain evidence="2">DSM 9293</strain>
    </source>
</reference>
<dbReference type="RefSeq" id="WP_028962766.1">
    <property type="nucleotide sequence ID" value="NZ_FWWY01000001.1"/>
</dbReference>
<dbReference type="SMART" id="SM00855">
    <property type="entry name" value="PGAM"/>
    <property type="match status" value="1"/>
</dbReference>
<gene>
    <name evidence="1" type="ORF">SAMN00768000_0698</name>
</gene>
<dbReference type="Gene3D" id="3.40.50.1240">
    <property type="entry name" value="Phosphoglycerate mutase-like"/>
    <property type="match status" value="1"/>
</dbReference>
<dbReference type="OrthoDB" id="9782128at2"/>
<sequence length="199" mass="23539">MDTFASRTFWVMRHGRPDLPRNPFFMDHDQFNRYLEAYDRAALSDVETQRLTALFQQYPVPDLVICSDLPRAQATAELFARSSPIIVDPTFREIPVWLPDASTKFLKSRWPEEFWWSYLRLNWFRDQGPEGKTRSRQRAQEAITRLLAYQEGHQRIALVSHAGFLSLLITMLHQQHRIKGPFLPSIRFGRPTRYTWVKS</sequence>
<dbReference type="SUPFAM" id="SSF53254">
    <property type="entry name" value="Phosphoglycerate mutase-like"/>
    <property type="match status" value="1"/>
</dbReference>
<evidence type="ECO:0000313" key="1">
    <source>
        <dbReference type="EMBL" id="SMC02646.1"/>
    </source>
</evidence>
<dbReference type="Proteomes" id="UP000192660">
    <property type="component" value="Unassembled WGS sequence"/>
</dbReference>
<evidence type="ECO:0000313" key="2">
    <source>
        <dbReference type="Proteomes" id="UP000192660"/>
    </source>
</evidence>
<dbReference type="Pfam" id="PF00300">
    <property type="entry name" value="His_Phos_1"/>
    <property type="match status" value="1"/>
</dbReference>
<name>A0A1W1W8N9_SULTA</name>
<accession>A0A1W1W8N9</accession>
<dbReference type="InterPro" id="IPR029033">
    <property type="entry name" value="His_PPase_superfam"/>
</dbReference>
<protein>
    <submittedName>
        <fullName evidence="1">Broad specificity phosphatase PhoE</fullName>
    </submittedName>
</protein>
<dbReference type="CDD" id="cd07067">
    <property type="entry name" value="HP_PGM_like"/>
    <property type="match status" value="1"/>
</dbReference>
<proteinExistence type="predicted"/>
<dbReference type="InterPro" id="IPR013078">
    <property type="entry name" value="His_Pase_superF_clade-1"/>
</dbReference>
<organism evidence="1 2">
    <name type="scientific">Sulfobacillus thermosulfidooxidans (strain DSM 9293 / VKM B-1269 / AT-1)</name>
    <dbReference type="NCBI Taxonomy" id="929705"/>
    <lineage>
        <taxon>Bacteria</taxon>
        <taxon>Bacillati</taxon>
        <taxon>Bacillota</taxon>
        <taxon>Clostridia</taxon>
        <taxon>Eubacteriales</taxon>
        <taxon>Clostridiales Family XVII. Incertae Sedis</taxon>
        <taxon>Sulfobacillus</taxon>
    </lineage>
</organism>
<dbReference type="EMBL" id="FWWY01000001">
    <property type="protein sequence ID" value="SMC02646.1"/>
    <property type="molecule type" value="Genomic_DNA"/>
</dbReference>
<dbReference type="STRING" id="28034.BFX07_05050"/>
<dbReference type="AlphaFoldDB" id="A0A1W1W8N9"/>